<dbReference type="AlphaFoldDB" id="A0A0L0F0G4"/>
<dbReference type="EMBL" id="KQ254074">
    <property type="protein sequence ID" value="KNC69623.1"/>
    <property type="molecule type" value="Genomic_DNA"/>
</dbReference>
<keyword evidence="3" id="KW-1185">Reference proteome</keyword>
<evidence type="ECO:0000313" key="3">
    <source>
        <dbReference type="Proteomes" id="UP000054560"/>
    </source>
</evidence>
<feature type="non-terminal residue" evidence="2">
    <location>
        <position position="1"/>
    </location>
</feature>
<dbReference type="Proteomes" id="UP000054560">
    <property type="component" value="Unassembled WGS sequence"/>
</dbReference>
<sequence length="90" mass="9461">DPDFEISSAAPAPKSEPSTTHSSTQSNTQHTRETNTAPHPPQESASGFGAEEAEEPSTAQDTPFTPSGNAYADAQVMAEKLSMMLRKIGA</sequence>
<dbReference type="RefSeq" id="XP_014143525.1">
    <property type="nucleotide sequence ID" value="XM_014288050.1"/>
</dbReference>
<name>A0A0L0F0G4_9EUKA</name>
<reference evidence="2 3" key="1">
    <citation type="submission" date="2011-02" db="EMBL/GenBank/DDBJ databases">
        <title>The Genome Sequence of Sphaeroforma arctica JP610.</title>
        <authorList>
            <consortium name="The Broad Institute Genome Sequencing Platform"/>
            <person name="Russ C."/>
            <person name="Cuomo C."/>
            <person name="Young S.K."/>
            <person name="Zeng Q."/>
            <person name="Gargeya S."/>
            <person name="Alvarado L."/>
            <person name="Berlin A."/>
            <person name="Chapman S.B."/>
            <person name="Chen Z."/>
            <person name="Freedman E."/>
            <person name="Gellesch M."/>
            <person name="Goldberg J."/>
            <person name="Griggs A."/>
            <person name="Gujja S."/>
            <person name="Heilman E."/>
            <person name="Heiman D."/>
            <person name="Howarth C."/>
            <person name="Mehta T."/>
            <person name="Neiman D."/>
            <person name="Pearson M."/>
            <person name="Roberts A."/>
            <person name="Saif S."/>
            <person name="Shea T."/>
            <person name="Shenoy N."/>
            <person name="Sisk P."/>
            <person name="Stolte C."/>
            <person name="Sykes S."/>
            <person name="White J."/>
            <person name="Yandava C."/>
            <person name="Burger G."/>
            <person name="Gray M.W."/>
            <person name="Holland P.W.H."/>
            <person name="King N."/>
            <person name="Lang F.B.F."/>
            <person name="Roger A.J."/>
            <person name="Ruiz-Trillo I."/>
            <person name="Haas B."/>
            <person name="Nusbaum C."/>
            <person name="Birren B."/>
        </authorList>
    </citation>
    <scope>NUCLEOTIDE SEQUENCE [LARGE SCALE GENOMIC DNA]</scope>
    <source>
        <strain evidence="2 3">JP610</strain>
    </source>
</reference>
<evidence type="ECO:0000256" key="1">
    <source>
        <dbReference type="SAM" id="MobiDB-lite"/>
    </source>
</evidence>
<protein>
    <submittedName>
        <fullName evidence="2">Uncharacterized protein</fullName>
    </submittedName>
</protein>
<evidence type="ECO:0000313" key="2">
    <source>
        <dbReference type="EMBL" id="KNC69623.1"/>
    </source>
</evidence>
<dbReference type="GeneID" id="25918367"/>
<proteinExistence type="predicted"/>
<feature type="region of interest" description="Disordered" evidence="1">
    <location>
        <begin position="1"/>
        <end position="71"/>
    </location>
</feature>
<accession>A0A0L0F0G4</accession>
<feature type="compositionally biased region" description="Polar residues" evidence="1">
    <location>
        <begin position="57"/>
        <end position="68"/>
    </location>
</feature>
<organism evidence="2 3">
    <name type="scientific">Sphaeroforma arctica JP610</name>
    <dbReference type="NCBI Taxonomy" id="667725"/>
    <lineage>
        <taxon>Eukaryota</taxon>
        <taxon>Ichthyosporea</taxon>
        <taxon>Ichthyophonida</taxon>
        <taxon>Sphaeroforma</taxon>
    </lineage>
</organism>
<gene>
    <name evidence="2" type="ORF">SARC_17863</name>
</gene>
<feature type="compositionally biased region" description="Low complexity" evidence="1">
    <location>
        <begin position="7"/>
        <end position="29"/>
    </location>
</feature>